<feature type="domain" description="PAS" evidence="1">
    <location>
        <begin position="15"/>
        <end position="68"/>
    </location>
</feature>
<dbReference type="PROSITE" id="PS50113">
    <property type="entry name" value="PAC"/>
    <property type="match status" value="1"/>
</dbReference>
<proteinExistence type="predicted"/>
<dbReference type="AlphaFoldDB" id="A0A1I2X8Z9"/>
<feature type="domain" description="PAC" evidence="2">
    <location>
        <begin position="92"/>
        <end position="144"/>
    </location>
</feature>
<evidence type="ECO:0000313" key="3">
    <source>
        <dbReference type="EMBL" id="SFH09978.1"/>
    </source>
</evidence>
<dbReference type="PANTHER" id="PTHR44757:SF2">
    <property type="entry name" value="BIOFILM ARCHITECTURE MAINTENANCE PROTEIN MBAA"/>
    <property type="match status" value="1"/>
</dbReference>
<dbReference type="PANTHER" id="PTHR44757">
    <property type="entry name" value="DIGUANYLATE CYCLASE DGCP"/>
    <property type="match status" value="1"/>
</dbReference>
<dbReference type="InterPro" id="IPR035965">
    <property type="entry name" value="PAS-like_dom_sf"/>
</dbReference>
<dbReference type="InterPro" id="IPR000014">
    <property type="entry name" value="PAS"/>
</dbReference>
<dbReference type="Pfam" id="PF00989">
    <property type="entry name" value="PAS"/>
    <property type="match status" value="1"/>
</dbReference>
<dbReference type="NCBIfam" id="TIGR00229">
    <property type="entry name" value="sensory_box"/>
    <property type="match status" value="1"/>
</dbReference>
<organism evidence="3 4">
    <name type="scientific">Methylobacterium gossipiicola</name>
    <dbReference type="NCBI Taxonomy" id="582675"/>
    <lineage>
        <taxon>Bacteria</taxon>
        <taxon>Pseudomonadati</taxon>
        <taxon>Pseudomonadota</taxon>
        <taxon>Alphaproteobacteria</taxon>
        <taxon>Hyphomicrobiales</taxon>
        <taxon>Methylobacteriaceae</taxon>
        <taxon>Methylobacterium</taxon>
    </lineage>
</organism>
<dbReference type="OrthoDB" id="341208at2"/>
<dbReference type="SMART" id="SM00091">
    <property type="entry name" value="PAS"/>
    <property type="match status" value="1"/>
</dbReference>
<dbReference type="InterPro" id="IPR052155">
    <property type="entry name" value="Biofilm_reg_signaling"/>
</dbReference>
<sequence length="154" mass="16699">MAESGEALPGESLPQAIDFAALVGALGDAVVVSDPSGAIVVWNAAATRIFGYPAEEALGRSLDIITPERQRRRHWDGYAETMRTGITKYGADVLRVPAIHKDGHALSIAFTVAMLHGPDGAVTGIVAIIRDETRRWTEERDLRRRLAELESRAP</sequence>
<protein>
    <submittedName>
        <fullName evidence="3">PAS domain S-box-containing protein</fullName>
    </submittedName>
</protein>
<accession>A0A1I2X8Z9</accession>
<dbReference type="RefSeq" id="WP_091975129.1">
    <property type="nucleotide sequence ID" value="NZ_FOPM01000035.1"/>
</dbReference>
<keyword evidence="4" id="KW-1185">Reference proteome</keyword>
<dbReference type="PROSITE" id="PS50112">
    <property type="entry name" value="PAS"/>
    <property type="match status" value="1"/>
</dbReference>
<dbReference type="InterPro" id="IPR013767">
    <property type="entry name" value="PAS_fold"/>
</dbReference>
<dbReference type="EMBL" id="FOPM01000035">
    <property type="protein sequence ID" value="SFH09978.1"/>
    <property type="molecule type" value="Genomic_DNA"/>
</dbReference>
<evidence type="ECO:0000313" key="4">
    <source>
        <dbReference type="Proteomes" id="UP000199229"/>
    </source>
</evidence>
<reference evidence="4" key="1">
    <citation type="submission" date="2016-10" db="EMBL/GenBank/DDBJ databases">
        <authorList>
            <person name="Varghese N."/>
            <person name="Submissions S."/>
        </authorList>
    </citation>
    <scope>NUCLEOTIDE SEQUENCE [LARGE SCALE GENOMIC DNA]</scope>
    <source>
        <strain evidence="4">Gh-105</strain>
    </source>
</reference>
<evidence type="ECO:0000259" key="1">
    <source>
        <dbReference type="PROSITE" id="PS50112"/>
    </source>
</evidence>
<gene>
    <name evidence="3" type="ORF">SAMN05192565_1357</name>
</gene>
<dbReference type="Proteomes" id="UP000199229">
    <property type="component" value="Unassembled WGS sequence"/>
</dbReference>
<dbReference type="GO" id="GO:0006355">
    <property type="term" value="P:regulation of DNA-templated transcription"/>
    <property type="evidence" value="ECO:0007669"/>
    <property type="project" value="InterPro"/>
</dbReference>
<dbReference type="STRING" id="582675.SAMN05192565_1357"/>
<name>A0A1I2X8Z9_9HYPH</name>
<dbReference type="CDD" id="cd00130">
    <property type="entry name" value="PAS"/>
    <property type="match status" value="1"/>
</dbReference>
<evidence type="ECO:0000259" key="2">
    <source>
        <dbReference type="PROSITE" id="PS50113"/>
    </source>
</evidence>
<dbReference type="SUPFAM" id="SSF55785">
    <property type="entry name" value="PYP-like sensor domain (PAS domain)"/>
    <property type="match status" value="1"/>
</dbReference>
<dbReference type="InterPro" id="IPR000700">
    <property type="entry name" value="PAS-assoc_C"/>
</dbReference>
<dbReference type="Gene3D" id="3.30.450.20">
    <property type="entry name" value="PAS domain"/>
    <property type="match status" value="1"/>
</dbReference>